<dbReference type="PROSITE" id="PS50110">
    <property type="entry name" value="RESPONSE_REGULATORY"/>
    <property type="match status" value="1"/>
</dbReference>
<dbReference type="InterPro" id="IPR001789">
    <property type="entry name" value="Sig_transdc_resp-reg_receiver"/>
</dbReference>
<feature type="domain" description="Response regulatory" evidence="2">
    <location>
        <begin position="11"/>
        <end position="121"/>
    </location>
</feature>
<proteinExistence type="predicted"/>
<dbReference type="GO" id="GO:0043565">
    <property type="term" value="F:sequence-specific DNA binding"/>
    <property type="evidence" value="ECO:0007669"/>
    <property type="project" value="InterPro"/>
</dbReference>
<dbReference type="Proteomes" id="UP000442694">
    <property type="component" value="Unassembled WGS sequence"/>
</dbReference>
<dbReference type="AlphaFoldDB" id="A0A833JGE0"/>
<keyword evidence="1" id="KW-0597">Phosphoprotein</keyword>
<dbReference type="SMART" id="SM00448">
    <property type="entry name" value="REC"/>
    <property type="match status" value="1"/>
</dbReference>
<dbReference type="SUPFAM" id="SSF52172">
    <property type="entry name" value="CheY-like"/>
    <property type="match status" value="1"/>
</dbReference>
<dbReference type="PRINTS" id="PR01590">
    <property type="entry name" value="HTHFIS"/>
</dbReference>
<dbReference type="PANTHER" id="PTHR32071">
    <property type="entry name" value="TRANSCRIPTIONAL REGULATORY PROTEIN"/>
    <property type="match status" value="1"/>
</dbReference>
<dbReference type="Gene3D" id="3.40.50.2300">
    <property type="match status" value="1"/>
</dbReference>
<evidence type="ECO:0000313" key="4">
    <source>
        <dbReference type="Proteomes" id="UP000442694"/>
    </source>
</evidence>
<dbReference type="SUPFAM" id="SSF46689">
    <property type="entry name" value="Homeodomain-like"/>
    <property type="match status" value="1"/>
</dbReference>
<organism evidence="3 4">
    <name type="scientific">Fluviispira multicolorata</name>
    <dbReference type="NCBI Taxonomy" id="2654512"/>
    <lineage>
        <taxon>Bacteria</taxon>
        <taxon>Pseudomonadati</taxon>
        <taxon>Bdellovibrionota</taxon>
        <taxon>Oligoflexia</taxon>
        <taxon>Silvanigrellales</taxon>
        <taxon>Silvanigrellaceae</taxon>
        <taxon>Fluviispira</taxon>
    </lineage>
</organism>
<dbReference type="GO" id="GO:0000160">
    <property type="term" value="P:phosphorelay signal transduction system"/>
    <property type="evidence" value="ECO:0007669"/>
    <property type="project" value="InterPro"/>
</dbReference>
<evidence type="ECO:0000313" key="3">
    <source>
        <dbReference type="EMBL" id="KAB8033800.1"/>
    </source>
</evidence>
<gene>
    <name evidence="3" type="ORF">GCL57_03570</name>
</gene>
<dbReference type="EMBL" id="WFLN01000004">
    <property type="protein sequence ID" value="KAB8033800.1"/>
    <property type="molecule type" value="Genomic_DNA"/>
</dbReference>
<dbReference type="InterPro" id="IPR002197">
    <property type="entry name" value="HTH_Fis"/>
</dbReference>
<evidence type="ECO:0000256" key="1">
    <source>
        <dbReference type="PROSITE-ProRule" id="PRU00169"/>
    </source>
</evidence>
<name>A0A833JGE0_9BACT</name>
<sequence>MREVIKLKKKKILILEDNEDFRSSLSLEFEDKGFEVIAIENMNEIPEIPLNYAVVDLRLKNDNGLQCIEKIHKLSPSCRIVMLTGYPSLATAVQAMKKGAVNYLTKPINLLQLEKALFEEEFTLPNQVDPIQNSSPSLARHEREYIEYVLAECQGNITSAAKKLGLHRQSLQRKLKKYPPRK</sequence>
<dbReference type="InterPro" id="IPR011006">
    <property type="entry name" value="CheY-like_superfamily"/>
</dbReference>
<dbReference type="Gene3D" id="1.10.10.60">
    <property type="entry name" value="Homeodomain-like"/>
    <property type="match status" value="1"/>
</dbReference>
<reference evidence="3 4" key="1">
    <citation type="submission" date="2019-10" db="EMBL/GenBank/DDBJ databases">
        <title>New genus of Silvanigrellaceae.</title>
        <authorList>
            <person name="Pitt A."/>
            <person name="Hahn M.W."/>
        </authorList>
    </citation>
    <scope>NUCLEOTIDE SEQUENCE [LARGE SCALE GENOMIC DNA]</scope>
    <source>
        <strain evidence="3 4">33A1-SZDP</strain>
    </source>
</reference>
<dbReference type="InterPro" id="IPR009057">
    <property type="entry name" value="Homeodomain-like_sf"/>
</dbReference>
<dbReference type="Pfam" id="PF00072">
    <property type="entry name" value="Response_reg"/>
    <property type="match status" value="1"/>
</dbReference>
<feature type="modified residue" description="4-aspartylphosphate" evidence="1">
    <location>
        <position position="56"/>
    </location>
</feature>
<accession>A0A833JGE0</accession>
<keyword evidence="4" id="KW-1185">Reference proteome</keyword>
<evidence type="ECO:0000259" key="2">
    <source>
        <dbReference type="PROSITE" id="PS50110"/>
    </source>
</evidence>
<comment type="caution">
    <text evidence="3">The sequence shown here is derived from an EMBL/GenBank/DDBJ whole genome shotgun (WGS) entry which is preliminary data.</text>
</comment>
<protein>
    <submittedName>
        <fullName evidence="3">Response regulator</fullName>
    </submittedName>
</protein>
<dbReference type="Pfam" id="PF02954">
    <property type="entry name" value="HTH_8"/>
    <property type="match status" value="1"/>
</dbReference>